<organism evidence="1 2">
    <name type="scientific">Limnobaculum eriocheiris</name>
    <dbReference type="NCBI Taxonomy" id="2897391"/>
    <lineage>
        <taxon>Bacteria</taxon>
        <taxon>Pseudomonadati</taxon>
        <taxon>Pseudomonadota</taxon>
        <taxon>Gammaproteobacteria</taxon>
        <taxon>Enterobacterales</taxon>
        <taxon>Budviciaceae</taxon>
        <taxon>Limnobaculum</taxon>
    </lineage>
</organism>
<evidence type="ECO:0000313" key="1">
    <source>
        <dbReference type="EMBL" id="MCD1126933.1"/>
    </source>
</evidence>
<protein>
    <submittedName>
        <fullName evidence="1">Uncharacterized protein</fullName>
    </submittedName>
</protein>
<sequence length="66" mass="7099">MRLGLLGQHFVLFKIASAILSGEAVTRPTFMLVVLASLNRQLNSSAPKGQKIKVKILGIKAALLLL</sequence>
<name>A0A9X1SKX4_9GAMM</name>
<dbReference type="EMBL" id="JAJNAG010000034">
    <property type="protein sequence ID" value="MCD1126933.1"/>
    <property type="molecule type" value="Genomic_DNA"/>
</dbReference>
<dbReference type="RefSeq" id="WP_230610329.1">
    <property type="nucleotide sequence ID" value="NZ_JAJNAG010000034.1"/>
</dbReference>
<gene>
    <name evidence="1" type="ORF">LPW36_13180</name>
</gene>
<dbReference type="Proteomes" id="UP001139171">
    <property type="component" value="Unassembled WGS sequence"/>
</dbReference>
<proteinExistence type="predicted"/>
<dbReference type="AlphaFoldDB" id="A0A9X1SKX4"/>
<keyword evidence="2" id="KW-1185">Reference proteome</keyword>
<evidence type="ECO:0000313" key="2">
    <source>
        <dbReference type="Proteomes" id="UP001139171"/>
    </source>
</evidence>
<reference evidence="1" key="1">
    <citation type="submission" date="2021-11" db="EMBL/GenBank/DDBJ databases">
        <title>Jinshanibacter sp. isolated from one year old Eriocheir sinensis.</title>
        <authorList>
            <person name="Li J.-Y."/>
            <person name="He W."/>
            <person name="Gao T.-H."/>
        </authorList>
    </citation>
    <scope>NUCLEOTIDE SEQUENCE</scope>
    <source>
        <strain evidence="1">LJY008</strain>
    </source>
</reference>
<comment type="caution">
    <text evidence="1">The sequence shown here is derived from an EMBL/GenBank/DDBJ whole genome shotgun (WGS) entry which is preliminary data.</text>
</comment>
<accession>A0A9X1SKX4</accession>